<dbReference type="EMBL" id="SJPW01000004">
    <property type="protein sequence ID" value="TWU54793.1"/>
    <property type="molecule type" value="Genomic_DNA"/>
</dbReference>
<dbReference type="Proteomes" id="UP000318288">
    <property type="component" value="Unassembled WGS sequence"/>
</dbReference>
<evidence type="ECO:0000313" key="1">
    <source>
        <dbReference type="EMBL" id="TWU54793.1"/>
    </source>
</evidence>
<sequence length="237" mass="26214">MNQHRYLWDSSLMGNARVKRIGGFGESEFDYRPYVVLDQTLFHPVRPNQSDDRGEIAGLPVVAVRQSRGGELQHHLPIEPDFRIDTAVTMNVDPVRRCKLDSLRLSADLLAGLAESIFTNVKVIGIDYRPHRSRVEVSSRYCVPGWSDVETRLRQRLADALTSSVKVATRIPSASCEFCRVAIGGLPERTSHGTYPQSTNALTVKLLGGNAIGGRLHIRFDASSEHGSNSVECGEQS</sequence>
<dbReference type="SUPFAM" id="SSF50447">
    <property type="entry name" value="Translation proteins"/>
    <property type="match status" value="1"/>
</dbReference>
<gene>
    <name evidence="1" type="ORF">Poly51_35120</name>
</gene>
<name>A0A5C6EYQ9_9BACT</name>
<reference evidence="1 2" key="1">
    <citation type="submission" date="2019-02" db="EMBL/GenBank/DDBJ databases">
        <title>Deep-cultivation of Planctomycetes and their phenomic and genomic characterization uncovers novel biology.</title>
        <authorList>
            <person name="Wiegand S."/>
            <person name="Jogler M."/>
            <person name="Boedeker C."/>
            <person name="Pinto D."/>
            <person name="Vollmers J."/>
            <person name="Rivas-Marin E."/>
            <person name="Kohn T."/>
            <person name="Peeters S.H."/>
            <person name="Heuer A."/>
            <person name="Rast P."/>
            <person name="Oberbeckmann S."/>
            <person name="Bunk B."/>
            <person name="Jeske O."/>
            <person name="Meyerdierks A."/>
            <person name="Storesund J.E."/>
            <person name="Kallscheuer N."/>
            <person name="Luecker S."/>
            <person name="Lage O.M."/>
            <person name="Pohl T."/>
            <person name="Merkel B.J."/>
            <person name="Hornburger P."/>
            <person name="Mueller R.-W."/>
            <person name="Bruemmer F."/>
            <person name="Labrenz M."/>
            <person name="Spormann A.M."/>
            <person name="Op Den Camp H."/>
            <person name="Overmann J."/>
            <person name="Amann R."/>
            <person name="Jetten M.S.M."/>
            <person name="Mascher T."/>
            <person name="Medema M.H."/>
            <person name="Devos D.P."/>
            <person name="Kaster A.-K."/>
            <person name="Ovreas L."/>
            <person name="Rohde M."/>
            <person name="Galperin M.Y."/>
            <person name="Jogler C."/>
        </authorList>
    </citation>
    <scope>NUCLEOTIDE SEQUENCE [LARGE SCALE GENOMIC DNA]</scope>
    <source>
        <strain evidence="1 2">Poly51</strain>
    </source>
</reference>
<evidence type="ECO:0000313" key="2">
    <source>
        <dbReference type="Proteomes" id="UP000318288"/>
    </source>
</evidence>
<dbReference type="Gene3D" id="2.40.30.130">
    <property type="match status" value="1"/>
</dbReference>
<accession>A0A5C6EYQ9</accession>
<comment type="caution">
    <text evidence="1">The sequence shown here is derived from an EMBL/GenBank/DDBJ whole genome shotgun (WGS) entry which is preliminary data.</text>
</comment>
<organism evidence="1 2">
    <name type="scientific">Rubripirellula tenax</name>
    <dbReference type="NCBI Taxonomy" id="2528015"/>
    <lineage>
        <taxon>Bacteria</taxon>
        <taxon>Pseudomonadati</taxon>
        <taxon>Planctomycetota</taxon>
        <taxon>Planctomycetia</taxon>
        <taxon>Pirellulales</taxon>
        <taxon>Pirellulaceae</taxon>
        <taxon>Rubripirellula</taxon>
    </lineage>
</organism>
<dbReference type="AlphaFoldDB" id="A0A5C6EYQ9"/>
<proteinExistence type="predicted"/>
<protein>
    <submittedName>
        <fullName evidence="1">Uncharacterized protein</fullName>
    </submittedName>
</protein>
<keyword evidence="2" id="KW-1185">Reference proteome</keyword>
<dbReference type="InterPro" id="IPR009000">
    <property type="entry name" value="Transl_B-barrel_sf"/>
</dbReference>